<feature type="transmembrane region" description="Helical" evidence="2">
    <location>
        <begin position="65"/>
        <end position="83"/>
    </location>
</feature>
<protein>
    <submittedName>
        <fullName evidence="3">Uncharacterized protein</fullName>
    </submittedName>
</protein>
<evidence type="ECO:0000256" key="2">
    <source>
        <dbReference type="SAM" id="Phobius"/>
    </source>
</evidence>
<proteinExistence type="predicted"/>
<dbReference type="AlphaFoldDB" id="A0A6J7ZWL6"/>
<feature type="transmembrane region" description="Helical" evidence="2">
    <location>
        <begin position="130"/>
        <end position="151"/>
    </location>
</feature>
<keyword evidence="4" id="KW-1185">Reference proteome</keyword>
<feature type="transmembrane region" description="Helical" evidence="2">
    <location>
        <begin position="6"/>
        <end position="29"/>
    </location>
</feature>
<reference evidence="3 4" key="1">
    <citation type="submission" date="2020-06" db="EMBL/GenBank/DDBJ databases">
        <authorList>
            <person name="Li R."/>
            <person name="Bekaert M."/>
        </authorList>
    </citation>
    <scope>NUCLEOTIDE SEQUENCE [LARGE SCALE GENOMIC DNA]</scope>
    <source>
        <strain evidence="4">wild</strain>
    </source>
</reference>
<accession>A0A6J7ZWL6</accession>
<evidence type="ECO:0000313" key="4">
    <source>
        <dbReference type="Proteomes" id="UP000507470"/>
    </source>
</evidence>
<dbReference type="EMBL" id="CACVKT020000199">
    <property type="protein sequence ID" value="CAC5357158.1"/>
    <property type="molecule type" value="Genomic_DNA"/>
</dbReference>
<feature type="compositionally biased region" description="Polar residues" evidence="1">
    <location>
        <begin position="177"/>
        <end position="190"/>
    </location>
</feature>
<keyword evidence="2" id="KW-0472">Membrane</keyword>
<evidence type="ECO:0000256" key="1">
    <source>
        <dbReference type="SAM" id="MobiDB-lite"/>
    </source>
</evidence>
<name>A0A6J7ZWL6_MYTCO</name>
<keyword evidence="2" id="KW-1133">Transmembrane helix</keyword>
<dbReference type="OrthoDB" id="10354043at2759"/>
<evidence type="ECO:0000313" key="3">
    <source>
        <dbReference type="EMBL" id="CAC5357158.1"/>
    </source>
</evidence>
<feature type="transmembrane region" description="Helical" evidence="2">
    <location>
        <begin position="90"/>
        <end position="110"/>
    </location>
</feature>
<gene>
    <name evidence="3" type="ORF">MCOR_960</name>
</gene>
<organism evidence="3 4">
    <name type="scientific">Mytilus coruscus</name>
    <name type="common">Sea mussel</name>
    <dbReference type="NCBI Taxonomy" id="42192"/>
    <lineage>
        <taxon>Eukaryota</taxon>
        <taxon>Metazoa</taxon>
        <taxon>Spiralia</taxon>
        <taxon>Lophotrochozoa</taxon>
        <taxon>Mollusca</taxon>
        <taxon>Bivalvia</taxon>
        <taxon>Autobranchia</taxon>
        <taxon>Pteriomorphia</taxon>
        <taxon>Mytilida</taxon>
        <taxon>Mytiloidea</taxon>
        <taxon>Mytilidae</taxon>
        <taxon>Mytilinae</taxon>
        <taxon>Mytilus</taxon>
    </lineage>
</organism>
<feature type="region of interest" description="Disordered" evidence="1">
    <location>
        <begin position="177"/>
        <end position="196"/>
    </location>
</feature>
<sequence length="196" mass="21158">MNIKIAGIFNIIALLLLVAGALAPGWVVFEQSSGKAVHIGLFYAVKNGYSSSLAFVGFIEFQIEVIIGIILCIIATILIFVYANGQKAHSYLMAPVILNLIAGIVTWVAVGRFLQAVLILDYGYDMGVPYSLILSGLGGVMLFVIMVVLIVKKTQDSNQIQTSQRIVMANTSKPQVNMGYSQDTPQQNGISPKYGV</sequence>
<dbReference type="Proteomes" id="UP000507470">
    <property type="component" value="Unassembled WGS sequence"/>
</dbReference>
<keyword evidence="2" id="KW-0812">Transmembrane</keyword>